<gene>
    <name evidence="3" type="ORF">ACFPPC_07965</name>
</gene>
<proteinExistence type="predicted"/>
<dbReference type="RefSeq" id="WP_377007375.1">
    <property type="nucleotide sequence ID" value="NZ_JBHSLV010000012.1"/>
</dbReference>
<evidence type="ECO:0000313" key="4">
    <source>
        <dbReference type="Proteomes" id="UP001596104"/>
    </source>
</evidence>
<dbReference type="EMBL" id="JBHSLV010000012">
    <property type="protein sequence ID" value="MFC5392572.1"/>
    <property type="molecule type" value="Genomic_DNA"/>
</dbReference>
<evidence type="ECO:0000256" key="1">
    <source>
        <dbReference type="SAM" id="MobiDB-lite"/>
    </source>
</evidence>
<dbReference type="InterPro" id="IPR002629">
    <property type="entry name" value="Met_Synth_C/arc"/>
</dbReference>
<accession>A0ABW0H5S9</accession>
<evidence type="ECO:0000313" key="3">
    <source>
        <dbReference type="EMBL" id="MFC5392572.1"/>
    </source>
</evidence>
<protein>
    <recommendedName>
        <fullName evidence="2">Cobalamin-independent methionine synthase MetE C-terminal/archaeal domain-containing protein</fullName>
    </recommendedName>
</protein>
<feature type="domain" description="Cobalamin-independent methionine synthase MetE C-terminal/archaeal" evidence="2">
    <location>
        <begin position="6"/>
        <end position="24"/>
    </location>
</feature>
<sequence length="106" mass="11920">MRRRFDDQLWINPDCGLKTRSGRKSALRSSIWSKRRAKSVQQNVEALMQWARRVRRAHLLTLDAAGHVANGSIIGKPRAGRLSLEPKAAIRKRPAPAFQGTHSSLP</sequence>
<dbReference type="Pfam" id="PF01717">
    <property type="entry name" value="Meth_synt_2"/>
    <property type="match status" value="1"/>
</dbReference>
<feature type="region of interest" description="Disordered" evidence="1">
    <location>
        <begin position="86"/>
        <end position="106"/>
    </location>
</feature>
<comment type="caution">
    <text evidence="3">The sequence shown here is derived from an EMBL/GenBank/DDBJ whole genome shotgun (WGS) entry which is preliminary data.</text>
</comment>
<reference evidence="4" key="1">
    <citation type="journal article" date="2019" name="Int. J. Syst. Evol. Microbiol.">
        <title>The Global Catalogue of Microorganisms (GCM) 10K type strain sequencing project: providing services to taxonomists for standard genome sequencing and annotation.</title>
        <authorList>
            <consortium name="The Broad Institute Genomics Platform"/>
            <consortium name="The Broad Institute Genome Sequencing Center for Infectious Disease"/>
            <person name="Wu L."/>
            <person name="Ma J."/>
        </authorList>
    </citation>
    <scope>NUCLEOTIDE SEQUENCE [LARGE SCALE GENOMIC DNA]</scope>
    <source>
        <strain evidence="4">CGMCC 1.16326</strain>
    </source>
</reference>
<name>A0ABW0H5S9_9HYPH</name>
<evidence type="ECO:0000259" key="2">
    <source>
        <dbReference type="Pfam" id="PF01717"/>
    </source>
</evidence>
<keyword evidence="4" id="KW-1185">Reference proteome</keyword>
<dbReference type="Proteomes" id="UP001596104">
    <property type="component" value="Unassembled WGS sequence"/>
</dbReference>
<organism evidence="3 4">
    <name type="scientific">Bosea vestrisii</name>
    <dbReference type="NCBI Taxonomy" id="151416"/>
    <lineage>
        <taxon>Bacteria</taxon>
        <taxon>Pseudomonadati</taxon>
        <taxon>Pseudomonadota</taxon>
        <taxon>Alphaproteobacteria</taxon>
        <taxon>Hyphomicrobiales</taxon>
        <taxon>Boseaceae</taxon>
        <taxon>Bosea</taxon>
    </lineage>
</organism>